<dbReference type="NCBIfam" id="TIGR00070">
    <property type="entry name" value="hisG"/>
    <property type="match status" value="1"/>
</dbReference>
<keyword evidence="5 9" id="KW-0328">Glycosyltransferase</keyword>
<evidence type="ECO:0000313" key="9">
    <source>
        <dbReference type="EMBL" id="VAV99893.1"/>
    </source>
</evidence>
<dbReference type="PANTHER" id="PTHR21403">
    <property type="entry name" value="ATP PHOSPHORIBOSYLTRANSFERASE ATP-PRTASE"/>
    <property type="match status" value="1"/>
</dbReference>
<proteinExistence type="predicted"/>
<evidence type="ECO:0000256" key="7">
    <source>
        <dbReference type="ARBA" id="ARBA00023102"/>
    </source>
</evidence>
<dbReference type="Gene3D" id="3.40.190.10">
    <property type="entry name" value="Periplasmic binding protein-like II"/>
    <property type="match status" value="2"/>
</dbReference>
<evidence type="ECO:0000256" key="3">
    <source>
        <dbReference type="ARBA" id="ARBA00011946"/>
    </source>
</evidence>
<dbReference type="Pfam" id="PF01634">
    <property type="entry name" value="HisG"/>
    <property type="match status" value="1"/>
</dbReference>
<evidence type="ECO:0000256" key="2">
    <source>
        <dbReference type="ARBA" id="ARBA00004667"/>
    </source>
</evidence>
<sequence length="325" mass="33859">MSAALIIAIPSKGRLAENAAAFFARAGLDIRRDRGARNYRGGIAGVEGVEVAFLSASEITSELAAGKVHLGVTGADLVRERIPDAAGIVQMVTPLGFGHADVVVAVPRAWIDVAGIDDLVDVARSFRKTHGRRLRVATKYANLTSRFFAAHGLTDYRIVESLGATEGAPAAGSAEIIVDITSTGSTLAANDLKVPGGCVILKSEANLVASLDADWNRTARGALAHILDHVAAEDRARAIYELRADWKGGAPKDIAERLAADTGASLLRDGGGSVVLHAPRAKLHRVSAGLKAAGATCVSVFTPGYVFEADNPLLSRLIEAIGKSS</sequence>
<dbReference type="GO" id="GO:0005737">
    <property type="term" value="C:cytoplasm"/>
    <property type="evidence" value="ECO:0007669"/>
    <property type="project" value="InterPro"/>
</dbReference>
<dbReference type="UniPathway" id="UPA00031">
    <property type="reaction ID" value="UER00006"/>
</dbReference>
<protein>
    <recommendedName>
        <fullName evidence="3">ATP phosphoribosyltransferase</fullName>
        <ecNumber evidence="3">2.4.2.17</ecNumber>
    </recommendedName>
</protein>
<dbReference type="GO" id="GO:0000105">
    <property type="term" value="P:L-histidine biosynthetic process"/>
    <property type="evidence" value="ECO:0007669"/>
    <property type="project" value="UniProtKB-UniPathway"/>
</dbReference>
<comment type="catalytic activity">
    <reaction evidence="1">
        <text>1-(5-phospho-beta-D-ribosyl)-ATP + diphosphate = 5-phospho-alpha-D-ribose 1-diphosphate + ATP</text>
        <dbReference type="Rhea" id="RHEA:18473"/>
        <dbReference type="ChEBI" id="CHEBI:30616"/>
        <dbReference type="ChEBI" id="CHEBI:33019"/>
        <dbReference type="ChEBI" id="CHEBI:58017"/>
        <dbReference type="ChEBI" id="CHEBI:73183"/>
        <dbReference type="EC" id="2.4.2.17"/>
    </reaction>
</comment>
<dbReference type="AlphaFoldDB" id="A0A3B0STT8"/>
<name>A0A3B0STT8_9ZZZZ</name>
<keyword evidence="7" id="KW-0368">Histidine biosynthesis</keyword>
<dbReference type="CDD" id="cd13593">
    <property type="entry name" value="PBP2_HisGL3"/>
    <property type="match status" value="1"/>
</dbReference>
<dbReference type="EC" id="2.4.2.17" evidence="3"/>
<dbReference type="InterPro" id="IPR018198">
    <property type="entry name" value="ATP_PRibTrfase_CS"/>
</dbReference>
<dbReference type="PANTHER" id="PTHR21403:SF8">
    <property type="entry name" value="ATP PHOSPHORIBOSYLTRANSFERASE"/>
    <property type="match status" value="1"/>
</dbReference>
<accession>A0A3B0STT8</accession>
<dbReference type="InterPro" id="IPR013820">
    <property type="entry name" value="ATP_PRibTrfase_cat"/>
</dbReference>
<dbReference type="GO" id="GO:0003879">
    <property type="term" value="F:ATP phosphoribosyltransferase activity"/>
    <property type="evidence" value="ECO:0007669"/>
    <property type="project" value="UniProtKB-EC"/>
</dbReference>
<dbReference type="SUPFAM" id="SSF53850">
    <property type="entry name" value="Periplasmic binding protein-like II"/>
    <property type="match status" value="1"/>
</dbReference>
<comment type="pathway">
    <text evidence="2">Amino-acid biosynthesis; L-histidine biosynthesis; L-histidine from 5-phospho-alpha-D-ribose 1-diphosphate: step 1/9.</text>
</comment>
<keyword evidence="6 9" id="KW-0808">Transferase</keyword>
<reference evidence="9" key="1">
    <citation type="submission" date="2018-06" db="EMBL/GenBank/DDBJ databases">
        <authorList>
            <person name="Zhirakovskaya E."/>
        </authorList>
    </citation>
    <scope>NUCLEOTIDE SEQUENCE</scope>
</reference>
<evidence type="ECO:0000256" key="1">
    <source>
        <dbReference type="ARBA" id="ARBA00000915"/>
    </source>
</evidence>
<evidence type="ECO:0000256" key="6">
    <source>
        <dbReference type="ARBA" id="ARBA00022679"/>
    </source>
</evidence>
<dbReference type="PROSITE" id="PS01316">
    <property type="entry name" value="ATP_P_PHORIBOSYLTR"/>
    <property type="match status" value="1"/>
</dbReference>
<feature type="domain" description="ATP phosphoribosyltransferase catalytic" evidence="8">
    <location>
        <begin position="56"/>
        <end position="214"/>
    </location>
</feature>
<gene>
    <name evidence="9" type="ORF">MNBD_ALPHA04-575</name>
</gene>
<keyword evidence="4" id="KW-0028">Amino-acid biosynthesis</keyword>
<evidence type="ECO:0000259" key="8">
    <source>
        <dbReference type="Pfam" id="PF01634"/>
    </source>
</evidence>
<evidence type="ECO:0000256" key="5">
    <source>
        <dbReference type="ARBA" id="ARBA00022676"/>
    </source>
</evidence>
<dbReference type="InterPro" id="IPR001348">
    <property type="entry name" value="ATP_PRibTrfase_HisG"/>
</dbReference>
<organism evidence="9">
    <name type="scientific">hydrothermal vent metagenome</name>
    <dbReference type="NCBI Taxonomy" id="652676"/>
    <lineage>
        <taxon>unclassified sequences</taxon>
        <taxon>metagenomes</taxon>
        <taxon>ecological metagenomes</taxon>
    </lineage>
</organism>
<dbReference type="EMBL" id="UOEF01000294">
    <property type="protein sequence ID" value="VAV99893.1"/>
    <property type="molecule type" value="Genomic_DNA"/>
</dbReference>
<evidence type="ECO:0000256" key="4">
    <source>
        <dbReference type="ARBA" id="ARBA00022605"/>
    </source>
</evidence>